<dbReference type="Pfam" id="PF01613">
    <property type="entry name" value="Flavin_Reduct"/>
    <property type="match status" value="1"/>
</dbReference>
<dbReference type="PANTHER" id="PTHR30466">
    <property type="entry name" value="FLAVIN REDUCTASE"/>
    <property type="match status" value="1"/>
</dbReference>
<sequence>MTTLNQQGEPVGLTANSFNSVSLTPPLVLWSQNRQSSNASVFSQASYFAVNILEVGQAPLARQFASKVADRFAGVSYELAAEGVPLLTGCLAWLVCRRQQHYEAGDHLIHLAEVVACQHQSNQAPGLVFHRGQFFSSSGGRSE</sequence>
<accession>A0A368L8D5</accession>
<dbReference type="GO" id="GO:0010181">
    <property type="term" value="F:FMN binding"/>
    <property type="evidence" value="ECO:0007669"/>
    <property type="project" value="InterPro"/>
</dbReference>
<organism evidence="3 4">
    <name type="scientific">Parvibium lacunae</name>
    <dbReference type="NCBI Taxonomy" id="1888893"/>
    <lineage>
        <taxon>Bacteria</taxon>
        <taxon>Pseudomonadati</taxon>
        <taxon>Pseudomonadota</taxon>
        <taxon>Betaproteobacteria</taxon>
        <taxon>Burkholderiales</taxon>
        <taxon>Alcaligenaceae</taxon>
        <taxon>Parvibium</taxon>
    </lineage>
</organism>
<protein>
    <submittedName>
        <fullName evidence="3">Flavin reductase</fullName>
    </submittedName>
</protein>
<comment type="caution">
    <text evidence="3">The sequence shown here is derived from an EMBL/GenBank/DDBJ whole genome shotgun (WGS) entry which is preliminary data.</text>
</comment>
<keyword evidence="1" id="KW-0560">Oxidoreductase</keyword>
<evidence type="ECO:0000313" key="3">
    <source>
        <dbReference type="EMBL" id="RCS59896.1"/>
    </source>
</evidence>
<keyword evidence="4" id="KW-1185">Reference proteome</keyword>
<dbReference type="SUPFAM" id="SSF50475">
    <property type="entry name" value="FMN-binding split barrel"/>
    <property type="match status" value="1"/>
</dbReference>
<gene>
    <name evidence="3" type="ORF">DU000_01100</name>
</gene>
<dbReference type="AlphaFoldDB" id="A0A368L8D5"/>
<evidence type="ECO:0000313" key="4">
    <source>
        <dbReference type="Proteomes" id="UP000252357"/>
    </source>
</evidence>
<feature type="domain" description="Flavin reductase like" evidence="2">
    <location>
        <begin position="1"/>
        <end position="136"/>
    </location>
</feature>
<evidence type="ECO:0000259" key="2">
    <source>
        <dbReference type="SMART" id="SM00903"/>
    </source>
</evidence>
<dbReference type="Gene3D" id="2.30.110.10">
    <property type="entry name" value="Electron Transport, Fmn-binding Protein, Chain A"/>
    <property type="match status" value="1"/>
</dbReference>
<evidence type="ECO:0000256" key="1">
    <source>
        <dbReference type="ARBA" id="ARBA00023002"/>
    </source>
</evidence>
<reference evidence="3 4" key="1">
    <citation type="journal article" date="2018" name="Int. J. Syst. Evol. Microbiol.">
        <title>Parvibium lacunae gen. nov., sp. nov., a new member of the family Alcaligenaceae isolated from a freshwater pond.</title>
        <authorList>
            <person name="Chen W.M."/>
            <person name="Xie P.B."/>
            <person name="Hsu M.Y."/>
            <person name="Sheu S.Y."/>
        </authorList>
    </citation>
    <scope>NUCLEOTIDE SEQUENCE [LARGE SCALE GENOMIC DNA]</scope>
    <source>
        <strain evidence="3 4">KMB9</strain>
    </source>
</reference>
<dbReference type="OrthoDB" id="9792858at2"/>
<name>A0A368L8D5_9BURK</name>
<dbReference type="PANTHER" id="PTHR30466:SF1">
    <property type="entry name" value="FMN REDUCTASE (NADH) RUTF"/>
    <property type="match status" value="1"/>
</dbReference>
<dbReference type="InterPro" id="IPR050268">
    <property type="entry name" value="NADH-dep_flavin_reductase"/>
</dbReference>
<dbReference type="InterPro" id="IPR012349">
    <property type="entry name" value="Split_barrel_FMN-bd"/>
</dbReference>
<dbReference type="EMBL" id="QPGB01000001">
    <property type="protein sequence ID" value="RCS59896.1"/>
    <property type="molecule type" value="Genomic_DNA"/>
</dbReference>
<dbReference type="Proteomes" id="UP000252357">
    <property type="component" value="Unassembled WGS sequence"/>
</dbReference>
<dbReference type="InterPro" id="IPR002563">
    <property type="entry name" value="Flavin_Rdtase-like_dom"/>
</dbReference>
<dbReference type="SMART" id="SM00903">
    <property type="entry name" value="Flavin_Reduct"/>
    <property type="match status" value="1"/>
</dbReference>
<proteinExistence type="predicted"/>
<dbReference type="GO" id="GO:0042602">
    <property type="term" value="F:riboflavin reductase (NADPH) activity"/>
    <property type="evidence" value="ECO:0007669"/>
    <property type="project" value="TreeGrafter"/>
</dbReference>